<dbReference type="GO" id="GO:0045944">
    <property type="term" value="P:positive regulation of transcription by RNA polymerase II"/>
    <property type="evidence" value="ECO:0007669"/>
    <property type="project" value="UniProtKB-ARBA"/>
</dbReference>
<evidence type="ECO:0000256" key="10">
    <source>
        <dbReference type="ARBA" id="ARBA00083918"/>
    </source>
</evidence>
<dbReference type="PANTHER" id="PTHR10829:SF5">
    <property type="entry name" value="HEMATOPOIETIC LINEAGE CELL-SPECIFIC PROTEIN"/>
    <property type="match status" value="1"/>
</dbReference>
<evidence type="ECO:0000256" key="9">
    <source>
        <dbReference type="ARBA" id="ARBA00080417"/>
    </source>
</evidence>
<evidence type="ECO:0000259" key="13">
    <source>
        <dbReference type="PROSITE" id="PS50002"/>
    </source>
</evidence>
<dbReference type="SUPFAM" id="SSF50044">
    <property type="entry name" value="SH3-domain"/>
    <property type="match status" value="1"/>
</dbReference>
<evidence type="ECO:0000256" key="4">
    <source>
        <dbReference type="ARBA" id="ARBA00022737"/>
    </source>
</evidence>
<keyword evidence="6" id="KW-0496">Mitochondrion</keyword>
<feature type="non-terminal residue" evidence="14">
    <location>
        <position position="1"/>
    </location>
</feature>
<dbReference type="GO" id="GO:0030427">
    <property type="term" value="C:site of polarized growth"/>
    <property type="evidence" value="ECO:0007669"/>
    <property type="project" value="TreeGrafter"/>
</dbReference>
<evidence type="ECO:0000256" key="6">
    <source>
        <dbReference type="ARBA" id="ARBA00023128"/>
    </source>
</evidence>
<keyword evidence="2 11" id="KW-0728">SH3 domain</keyword>
<feature type="region of interest" description="Disordered" evidence="12">
    <location>
        <begin position="222"/>
        <end position="243"/>
    </location>
</feature>
<reference evidence="14 15" key="1">
    <citation type="submission" date="2019-09" db="EMBL/GenBank/DDBJ databases">
        <title>Bird 10,000 Genomes (B10K) Project - Family phase.</title>
        <authorList>
            <person name="Zhang G."/>
        </authorList>
    </citation>
    <scope>NUCLEOTIDE SEQUENCE [LARGE SCALE GENOMIC DNA]</scope>
    <source>
        <strain evidence="14">B10K-DU-002-35</strain>
        <tissue evidence="14">Muscle</tissue>
    </source>
</reference>
<feature type="domain" description="SH3" evidence="13">
    <location>
        <begin position="427"/>
        <end position="485"/>
    </location>
</feature>
<comment type="subcellular location">
    <subcellularLocation>
        <location evidence="1">Mitochondrion</location>
    </subcellularLocation>
</comment>
<dbReference type="GO" id="GO:0030854">
    <property type="term" value="P:positive regulation of granulocyte differentiation"/>
    <property type="evidence" value="ECO:0007669"/>
    <property type="project" value="UniProtKB-ARBA"/>
</dbReference>
<comment type="function">
    <text evidence="7">Substrate of the antigen receptor-coupled tyrosine kinase. Plays a role in antigen receptor signaling for both clonal expansion and deletion in lymphoid cells. May also be involved in the regulation of gene expression.</text>
</comment>
<evidence type="ECO:0000256" key="1">
    <source>
        <dbReference type="ARBA" id="ARBA00004173"/>
    </source>
</evidence>
<name>A0A7L1NIA2_RHICY</name>
<feature type="non-terminal residue" evidence="14">
    <location>
        <position position="485"/>
    </location>
</feature>
<evidence type="ECO:0000256" key="5">
    <source>
        <dbReference type="ARBA" id="ARBA00022990"/>
    </source>
</evidence>
<evidence type="ECO:0000313" key="14">
    <source>
        <dbReference type="EMBL" id="NXN99262.1"/>
    </source>
</evidence>
<feature type="region of interest" description="Disordered" evidence="12">
    <location>
        <begin position="330"/>
        <end position="353"/>
    </location>
</feature>
<dbReference type="Pfam" id="PF14604">
    <property type="entry name" value="SH3_9"/>
    <property type="match status" value="1"/>
</dbReference>
<dbReference type="FunFam" id="2.30.30.40:FF:000139">
    <property type="entry name" value="Hematopoietic cell-specific Lyn substrate 1"/>
    <property type="match status" value="1"/>
</dbReference>
<dbReference type="EMBL" id="VXBP01006258">
    <property type="protein sequence ID" value="NXN99262.1"/>
    <property type="molecule type" value="Genomic_DNA"/>
</dbReference>
<evidence type="ECO:0000256" key="11">
    <source>
        <dbReference type="PROSITE-ProRule" id="PRU00192"/>
    </source>
</evidence>
<keyword evidence="5" id="KW-0007">Acetylation</keyword>
<dbReference type="GO" id="GO:0030833">
    <property type="term" value="P:regulation of actin filament polymerization"/>
    <property type="evidence" value="ECO:0007669"/>
    <property type="project" value="TreeGrafter"/>
</dbReference>
<dbReference type="PANTHER" id="PTHR10829">
    <property type="entry name" value="CORTACTIN AND DREBRIN"/>
    <property type="match status" value="1"/>
</dbReference>
<keyword evidence="4" id="KW-0677">Repeat</keyword>
<dbReference type="GO" id="GO:0051015">
    <property type="term" value="F:actin filament binding"/>
    <property type="evidence" value="ECO:0007669"/>
    <property type="project" value="TreeGrafter"/>
</dbReference>
<gene>
    <name evidence="14" type="primary">Hcls1</name>
    <name evidence="14" type="ORF">RHICYA_R01825</name>
</gene>
<comment type="caution">
    <text evidence="14">The sequence shown here is derived from an EMBL/GenBank/DDBJ whole genome shotgun (WGS) entry which is preliminary data.</text>
</comment>
<dbReference type="GO" id="GO:0016477">
    <property type="term" value="P:cell migration"/>
    <property type="evidence" value="ECO:0007669"/>
    <property type="project" value="TreeGrafter"/>
</dbReference>
<dbReference type="Gene3D" id="2.30.30.40">
    <property type="entry name" value="SH3 Domains"/>
    <property type="match status" value="1"/>
</dbReference>
<keyword evidence="15" id="KW-1185">Reference proteome</keyword>
<proteinExistence type="predicted"/>
<evidence type="ECO:0000256" key="3">
    <source>
        <dbReference type="ARBA" id="ARBA00022553"/>
    </source>
</evidence>
<dbReference type="GO" id="GO:0030864">
    <property type="term" value="C:cortical actin cytoskeleton"/>
    <property type="evidence" value="ECO:0007669"/>
    <property type="project" value="TreeGrafter"/>
</dbReference>
<evidence type="ECO:0000313" key="15">
    <source>
        <dbReference type="Proteomes" id="UP000565785"/>
    </source>
</evidence>
<dbReference type="GO" id="GO:0005634">
    <property type="term" value="C:nucleus"/>
    <property type="evidence" value="ECO:0007669"/>
    <property type="project" value="UniProtKB-ARBA"/>
</dbReference>
<dbReference type="OrthoDB" id="5971719at2759"/>
<accession>A0A7L1NIA2</accession>
<dbReference type="AlphaFoldDB" id="A0A7L1NIA2"/>
<dbReference type="SMART" id="SM00326">
    <property type="entry name" value="SH3"/>
    <property type="match status" value="1"/>
</dbReference>
<dbReference type="GO" id="GO:0005886">
    <property type="term" value="C:plasma membrane"/>
    <property type="evidence" value="ECO:0007669"/>
    <property type="project" value="TreeGrafter"/>
</dbReference>
<dbReference type="PROSITE" id="PS51090">
    <property type="entry name" value="CORTACTIN"/>
    <property type="match status" value="4"/>
</dbReference>
<evidence type="ECO:0000256" key="12">
    <source>
        <dbReference type="SAM" id="MobiDB-lite"/>
    </source>
</evidence>
<dbReference type="GO" id="GO:0005739">
    <property type="term" value="C:mitochondrion"/>
    <property type="evidence" value="ECO:0007669"/>
    <property type="project" value="UniProtKB-SubCell"/>
</dbReference>
<dbReference type="PROSITE" id="PS50002">
    <property type="entry name" value="SH3"/>
    <property type="match status" value="1"/>
</dbReference>
<protein>
    <recommendedName>
        <fullName evidence="8">Hematopoietic lineage cell-specific protein</fullName>
    </recommendedName>
    <alternativeName>
        <fullName evidence="10">Hematopoietic cell-specific LYN substrate 1</fullName>
    </alternativeName>
    <alternativeName>
        <fullName evidence="9">LckBP1</fullName>
    </alternativeName>
</protein>
<dbReference type="InterPro" id="IPR003134">
    <property type="entry name" value="Hs1_Cortactin"/>
</dbReference>
<dbReference type="InterPro" id="IPR036028">
    <property type="entry name" value="SH3-like_dom_sf"/>
</dbReference>
<dbReference type="GO" id="GO:0005884">
    <property type="term" value="C:actin filament"/>
    <property type="evidence" value="ECO:0007669"/>
    <property type="project" value="TreeGrafter"/>
</dbReference>
<sequence>MWKAVVGHDVSVKVEAQGDDWDTDPDFVNDLSEKEQRWGAKTVEGSGRAEHFNIHQLRSKVSEEHEVIKQKELESGPKASYGYGGKFGTERDRMDKCAVGHEYVADVGKHSSQTDAAQGFGGKYGVQRDRADKSALGFEYKGEVEKHASQKGKFVNMDYSKGFGGRYGVEKDKVDRAAVGFDYRSPAEKHDSQRDHAKGFGGRYGVQKDRVDKSAAAFDEVAAPTPSYESTRPLEAGAASSTSRLRARFEDMARPAAEEERARRHAGRKVSRGRVAVFSETLPQSPQPRAAFLGRRGGRGSCVPGAAPPWQSCLRWGLCKRLSCHLLTSSQEARREDEETPPTLPPRPADLSRDFCKVPSQDQPIYSDTMDVGGDYEELPESPDCCVGASGDADYEEVPAPCEEPGDDIYDDGADGGEADNIYEVDSLGTCAVALYDYQGEGEDEISFDPDDTVTHIEMVDEGWWRGQCRGKTGLFPANYVKLLQ</sequence>
<dbReference type="Proteomes" id="UP000565785">
    <property type="component" value="Unassembled WGS sequence"/>
</dbReference>
<evidence type="ECO:0000256" key="2">
    <source>
        <dbReference type="ARBA" id="ARBA00022443"/>
    </source>
</evidence>
<dbReference type="Pfam" id="PF02218">
    <property type="entry name" value="HS1_rep"/>
    <property type="match status" value="4"/>
</dbReference>
<dbReference type="PRINTS" id="PR00499">
    <property type="entry name" value="P67PHOX"/>
</dbReference>
<organism evidence="14 15">
    <name type="scientific">Rhinopomastus cyanomelas</name>
    <name type="common">Common scimitarbill</name>
    <dbReference type="NCBI Taxonomy" id="113115"/>
    <lineage>
        <taxon>Eukaryota</taxon>
        <taxon>Metazoa</taxon>
        <taxon>Chordata</taxon>
        <taxon>Craniata</taxon>
        <taxon>Vertebrata</taxon>
        <taxon>Euteleostomi</taxon>
        <taxon>Archelosauria</taxon>
        <taxon>Archosauria</taxon>
        <taxon>Dinosauria</taxon>
        <taxon>Saurischia</taxon>
        <taxon>Theropoda</taxon>
        <taxon>Coelurosauria</taxon>
        <taxon>Aves</taxon>
        <taxon>Neognathae</taxon>
        <taxon>Neoaves</taxon>
        <taxon>Telluraves</taxon>
        <taxon>Coraciimorphae</taxon>
        <taxon>Bucerotiformes</taxon>
        <taxon>Rhinopomastidae</taxon>
        <taxon>Rhinopomastus</taxon>
    </lineage>
</organism>
<evidence type="ECO:0000256" key="7">
    <source>
        <dbReference type="ARBA" id="ARBA00056814"/>
    </source>
</evidence>
<evidence type="ECO:0000256" key="8">
    <source>
        <dbReference type="ARBA" id="ARBA00074098"/>
    </source>
</evidence>
<keyword evidence="3" id="KW-0597">Phosphoprotein</keyword>
<dbReference type="InterPro" id="IPR001452">
    <property type="entry name" value="SH3_domain"/>
</dbReference>
<dbReference type="PRINTS" id="PR00452">
    <property type="entry name" value="SH3DOMAIN"/>
</dbReference>